<evidence type="ECO:0000256" key="1">
    <source>
        <dbReference type="SAM" id="Phobius"/>
    </source>
</evidence>
<proteinExistence type="predicted"/>
<feature type="transmembrane region" description="Helical" evidence="1">
    <location>
        <begin position="45"/>
        <end position="69"/>
    </location>
</feature>
<protein>
    <submittedName>
        <fullName evidence="3">PH domain-containing protein</fullName>
    </submittedName>
</protein>
<evidence type="ECO:0000259" key="2">
    <source>
        <dbReference type="Pfam" id="PF03703"/>
    </source>
</evidence>
<sequence>MKKSASSAELFIMNQNFQNPQIFDLKIPDFNDLKLTAVSPKYLKIILLNLVLFSIFLVGAVGVAFYFFYFNLSLLQVWIIIIGIFLMIVFLFLNAIIGFKFRKYAVREKDLLYQYGWLKRSIIIVPFNRIQHVKVEQGWFSRILNLKSIAVFTAGVSGGDITINGLPEEIAEGINHHIRGTISAEKTEDGGDA</sequence>
<dbReference type="Proteomes" id="UP000831068">
    <property type="component" value="Chromosome"/>
</dbReference>
<feature type="transmembrane region" description="Helical" evidence="1">
    <location>
        <begin position="75"/>
        <end position="99"/>
    </location>
</feature>
<dbReference type="InterPro" id="IPR005182">
    <property type="entry name" value="YdbS-like_PH"/>
</dbReference>
<evidence type="ECO:0000313" key="4">
    <source>
        <dbReference type="Proteomes" id="UP000831068"/>
    </source>
</evidence>
<organism evidence="3 4">
    <name type="scientific">Chryseobacterium oryzae</name>
    <dbReference type="NCBI Taxonomy" id="2929799"/>
    <lineage>
        <taxon>Bacteria</taxon>
        <taxon>Pseudomonadati</taxon>
        <taxon>Bacteroidota</taxon>
        <taxon>Flavobacteriia</taxon>
        <taxon>Flavobacteriales</taxon>
        <taxon>Weeksellaceae</taxon>
        <taxon>Chryseobacterium group</taxon>
        <taxon>Chryseobacterium</taxon>
    </lineage>
</organism>
<accession>A0ABY4BL44</accession>
<dbReference type="Pfam" id="PF03703">
    <property type="entry name" value="bPH_2"/>
    <property type="match status" value="1"/>
</dbReference>
<feature type="domain" description="YdbS-like PH" evidence="2">
    <location>
        <begin position="101"/>
        <end position="175"/>
    </location>
</feature>
<dbReference type="PANTHER" id="PTHR34473">
    <property type="entry name" value="UPF0699 TRANSMEMBRANE PROTEIN YDBS"/>
    <property type="match status" value="1"/>
</dbReference>
<gene>
    <name evidence="3" type="ORF">MTP08_06815</name>
</gene>
<keyword evidence="4" id="KW-1185">Reference proteome</keyword>
<dbReference type="EMBL" id="CP094529">
    <property type="protein sequence ID" value="UOE39479.1"/>
    <property type="molecule type" value="Genomic_DNA"/>
</dbReference>
<keyword evidence="1" id="KW-1133">Transmembrane helix</keyword>
<name>A0ABY4BL44_9FLAO</name>
<reference evidence="3 4" key="1">
    <citation type="submission" date="2022-03" db="EMBL/GenBank/DDBJ databases">
        <title>Chryseobacterium sp. isolated from the Andong Sikhe.</title>
        <authorList>
            <person name="Won M."/>
            <person name="Kim S.-J."/>
            <person name="Kwon S.-W."/>
        </authorList>
    </citation>
    <scope>NUCLEOTIDE SEQUENCE [LARGE SCALE GENOMIC DNA]</scope>
    <source>
        <strain evidence="3 4">ADR-1</strain>
    </source>
</reference>
<dbReference type="RefSeq" id="WP_243577634.1">
    <property type="nucleotide sequence ID" value="NZ_CP094529.1"/>
</dbReference>
<keyword evidence="1" id="KW-0812">Transmembrane</keyword>
<keyword evidence="1" id="KW-0472">Membrane</keyword>
<evidence type="ECO:0000313" key="3">
    <source>
        <dbReference type="EMBL" id="UOE39479.1"/>
    </source>
</evidence>
<dbReference type="PANTHER" id="PTHR34473:SF2">
    <property type="entry name" value="UPF0699 TRANSMEMBRANE PROTEIN YDBT"/>
    <property type="match status" value="1"/>
</dbReference>